<dbReference type="EMBL" id="MAVT02000773">
    <property type="protein sequence ID" value="POS73568.1"/>
    <property type="molecule type" value="Genomic_DNA"/>
</dbReference>
<gene>
    <name evidence="2" type="ORF">DHEL01_v208033</name>
</gene>
<evidence type="ECO:0000313" key="2">
    <source>
        <dbReference type="EMBL" id="POS73568.1"/>
    </source>
</evidence>
<reference evidence="2" key="1">
    <citation type="submission" date="2017-09" db="EMBL/GenBank/DDBJ databases">
        <title>Polyketide synthases of a Diaporthe helianthi virulent isolate.</title>
        <authorList>
            <person name="Baroncelli R."/>
        </authorList>
    </citation>
    <scope>NUCLEOTIDE SEQUENCE [LARGE SCALE GENOMIC DNA]</scope>
    <source>
        <strain evidence="2">7/96</strain>
    </source>
</reference>
<feature type="region of interest" description="Disordered" evidence="1">
    <location>
        <begin position="1"/>
        <end position="118"/>
    </location>
</feature>
<feature type="compositionally biased region" description="Low complexity" evidence="1">
    <location>
        <begin position="46"/>
        <end position="84"/>
    </location>
</feature>
<proteinExistence type="predicted"/>
<evidence type="ECO:0000313" key="3">
    <source>
        <dbReference type="Proteomes" id="UP000094444"/>
    </source>
</evidence>
<keyword evidence="3" id="KW-1185">Reference proteome</keyword>
<name>A0A2P5HTI0_DIAHE</name>
<accession>A0A2P5HTI0</accession>
<protein>
    <submittedName>
        <fullName evidence="2">Uncharacterized protein</fullName>
    </submittedName>
</protein>
<dbReference type="InParanoid" id="A0A2P5HTI0"/>
<dbReference type="AlphaFoldDB" id="A0A2P5HTI0"/>
<organism evidence="2 3">
    <name type="scientific">Diaporthe helianthi</name>
    <dbReference type="NCBI Taxonomy" id="158607"/>
    <lineage>
        <taxon>Eukaryota</taxon>
        <taxon>Fungi</taxon>
        <taxon>Dikarya</taxon>
        <taxon>Ascomycota</taxon>
        <taxon>Pezizomycotina</taxon>
        <taxon>Sordariomycetes</taxon>
        <taxon>Sordariomycetidae</taxon>
        <taxon>Diaporthales</taxon>
        <taxon>Diaporthaceae</taxon>
        <taxon>Diaporthe</taxon>
    </lineage>
</organism>
<dbReference type="Proteomes" id="UP000094444">
    <property type="component" value="Unassembled WGS sequence"/>
</dbReference>
<feature type="non-terminal residue" evidence="2">
    <location>
        <position position="118"/>
    </location>
</feature>
<sequence length="118" mass="12227">MRTACASLPAPTGSALPPSAPHTTRREASAVAAASQPTSWWAIPRPTASYAADAPSSPPASSQPTPSATSTRHTPTSRPTHSPSLPCEAPARISSNSSRDSRAKPPGYRYMSGYPWAA</sequence>
<evidence type="ECO:0000256" key="1">
    <source>
        <dbReference type="SAM" id="MobiDB-lite"/>
    </source>
</evidence>
<comment type="caution">
    <text evidence="2">The sequence shown here is derived from an EMBL/GenBank/DDBJ whole genome shotgun (WGS) entry which is preliminary data.</text>
</comment>